<evidence type="ECO:0000313" key="4">
    <source>
        <dbReference type="EMBL" id="PDH33364.1"/>
    </source>
</evidence>
<dbReference type="AlphaFoldDB" id="A0A2A5WAN6"/>
<dbReference type="SMART" id="SM00849">
    <property type="entry name" value="Lactamase_B"/>
    <property type="match status" value="1"/>
</dbReference>
<dbReference type="SUPFAM" id="SSF56281">
    <property type="entry name" value="Metallo-hydrolase/oxidoreductase"/>
    <property type="match status" value="1"/>
</dbReference>
<feature type="signal peptide" evidence="2">
    <location>
        <begin position="1"/>
        <end position="24"/>
    </location>
</feature>
<dbReference type="Gene3D" id="3.60.15.10">
    <property type="entry name" value="Ribonuclease Z/Hydroxyacylglutathione hydrolase-like"/>
    <property type="match status" value="1"/>
</dbReference>
<dbReference type="CDD" id="cd16282">
    <property type="entry name" value="metallo-hydrolase-like_MBL-fold"/>
    <property type="match status" value="1"/>
</dbReference>
<dbReference type="Proteomes" id="UP000219329">
    <property type="component" value="Unassembled WGS sequence"/>
</dbReference>
<dbReference type="PANTHER" id="PTHR42951:SF4">
    <property type="entry name" value="ACYL-COENZYME A THIOESTERASE MBLAC2"/>
    <property type="match status" value="1"/>
</dbReference>
<comment type="caution">
    <text evidence="4">The sequence shown here is derived from an EMBL/GenBank/DDBJ whole genome shotgun (WGS) entry which is preliminary data.</text>
</comment>
<dbReference type="GO" id="GO:0017001">
    <property type="term" value="P:antibiotic catabolic process"/>
    <property type="evidence" value="ECO:0007669"/>
    <property type="project" value="UniProtKB-ARBA"/>
</dbReference>
<dbReference type="EMBL" id="NTJZ01000009">
    <property type="protein sequence ID" value="PDH33364.1"/>
    <property type="molecule type" value="Genomic_DNA"/>
</dbReference>
<evidence type="ECO:0000259" key="3">
    <source>
        <dbReference type="SMART" id="SM00849"/>
    </source>
</evidence>
<name>A0A2A5WAN6_9GAMM</name>
<gene>
    <name evidence="4" type="ORF">CNF02_09255</name>
</gene>
<dbReference type="InterPro" id="IPR001279">
    <property type="entry name" value="Metallo-B-lactamas"/>
</dbReference>
<protein>
    <recommendedName>
        <fullName evidence="3">Metallo-beta-lactamase domain-containing protein</fullName>
    </recommendedName>
</protein>
<dbReference type="InterPro" id="IPR036866">
    <property type="entry name" value="RibonucZ/Hydroxyglut_hydro"/>
</dbReference>
<accession>A0A2A5WAN6</accession>
<dbReference type="InterPro" id="IPR050855">
    <property type="entry name" value="NDM-1-like"/>
</dbReference>
<comment type="similarity">
    <text evidence="1">Belongs to the metallo-beta-lactamase superfamily. Class-B beta-lactamase family.</text>
</comment>
<reference evidence="4 5" key="1">
    <citation type="submission" date="2017-08" db="EMBL/GenBank/DDBJ databases">
        <title>Fine stratification of microbial communities through a metagenomic profile of the photic zone.</title>
        <authorList>
            <person name="Haro-Moreno J.M."/>
            <person name="Lopez-Perez M."/>
            <person name="De La Torre J."/>
            <person name="Picazo A."/>
            <person name="Camacho A."/>
            <person name="Rodriguez-Valera F."/>
        </authorList>
    </citation>
    <scope>NUCLEOTIDE SEQUENCE [LARGE SCALE GENOMIC DNA]</scope>
    <source>
        <strain evidence="4">MED-G28</strain>
    </source>
</reference>
<sequence>MKIGVDVSCFGLLCLLLFGPSLSAQDIPTMTSAELARVQVHAVPGKDNLYLVPGFGGNSGGNVIFLVTDEGVLVVDNKFFYSYPEIMEQLRKVTDKDIRYMLNTHHHYDHAGSNADFLEDGIPILAHRNVRTNVLRDERNAPEGAPVILYEKSATVVLGGQEVNAHYFGRGHTSGDSVIHFPALRTVHTGDLVLWGDRLDGSTMSPFFDYDNGGSAADWTATLDGLLTLDFDTAIPGHGPILRKVDIRIFRSKLDQFMTRIKVLIDNGVGRDRIAAELDIADLNWPMPPGRIESIYDELTQ</sequence>
<proteinExistence type="inferred from homology"/>
<evidence type="ECO:0000256" key="2">
    <source>
        <dbReference type="SAM" id="SignalP"/>
    </source>
</evidence>
<evidence type="ECO:0000256" key="1">
    <source>
        <dbReference type="ARBA" id="ARBA00005250"/>
    </source>
</evidence>
<dbReference type="Pfam" id="PF00753">
    <property type="entry name" value="Lactamase_B"/>
    <property type="match status" value="1"/>
</dbReference>
<keyword evidence="2" id="KW-0732">Signal</keyword>
<dbReference type="PANTHER" id="PTHR42951">
    <property type="entry name" value="METALLO-BETA-LACTAMASE DOMAIN-CONTAINING"/>
    <property type="match status" value="1"/>
</dbReference>
<feature type="domain" description="Metallo-beta-lactamase" evidence="3">
    <location>
        <begin position="60"/>
        <end position="238"/>
    </location>
</feature>
<feature type="chain" id="PRO_5012291939" description="Metallo-beta-lactamase domain-containing protein" evidence="2">
    <location>
        <begin position="25"/>
        <end position="301"/>
    </location>
</feature>
<evidence type="ECO:0000313" key="5">
    <source>
        <dbReference type="Proteomes" id="UP000219329"/>
    </source>
</evidence>
<organism evidence="4 5">
    <name type="scientific">OM182 bacterium MED-G28</name>
    <dbReference type="NCBI Taxonomy" id="1986256"/>
    <lineage>
        <taxon>Bacteria</taxon>
        <taxon>Pseudomonadati</taxon>
        <taxon>Pseudomonadota</taxon>
        <taxon>Gammaproteobacteria</taxon>
        <taxon>OMG group</taxon>
        <taxon>OM182 clade</taxon>
    </lineage>
</organism>